<proteinExistence type="predicted"/>
<evidence type="ECO:0008006" key="4">
    <source>
        <dbReference type="Google" id="ProtNLM"/>
    </source>
</evidence>
<feature type="transmembrane region" description="Helical" evidence="1">
    <location>
        <begin position="166"/>
        <end position="185"/>
    </location>
</feature>
<dbReference type="AlphaFoldDB" id="A0A142VTE4"/>
<dbReference type="RefSeq" id="WP_062900373.1">
    <property type="nucleotide sequence ID" value="NZ_CP013342.1"/>
</dbReference>
<keyword evidence="1" id="KW-0812">Transmembrane</keyword>
<dbReference type="InterPro" id="IPR025495">
    <property type="entry name" value="DUF4386"/>
</dbReference>
<protein>
    <recommendedName>
        <fullName evidence="4">DUF4386 domain-containing protein</fullName>
    </recommendedName>
</protein>
<feature type="transmembrane region" description="Helical" evidence="1">
    <location>
        <begin position="12"/>
        <end position="35"/>
    </location>
</feature>
<dbReference type="STRING" id="1219058.AOA14_00365"/>
<evidence type="ECO:0000256" key="1">
    <source>
        <dbReference type="SAM" id="Phobius"/>
    </source>
</evidence>
<feature type="transmembrane region" description="Helical" evidence="1">
    <location>
        <begin position="197"/>
        <end position="218"/>
    </location>
</feature>
<accession>A0A142VTE4</accession>
<dbReference type="EMBL" id="CP013342">
    <property type="protein sequence ID" value="AMU93063.1"/>
    <property type="molecule type" value="Genomic_DNA"/>
</dbReference>
<keyword evidence="1" id="KW-0472">Membrane</keyword>
<keyword evidence="1" id="KW-1133">Transmembrane helix</keyword>
<evidence type="ECO:0000313" key="2">
    <source>
        <dbReference type="EMBL" id="AMU93063.1"/>
    </source>
</evidence>
<name>A0A142VTE4_9SPHN</name>
<dbReference type="Pfam" id="PF14329">
    <property type="entry name" value="DUF4386"/>
    <property type="match status" value="1"/>
</dbReference>
<evidence type="ECO:0000313" key="3">
    <source>
        <dbReference type="Proteomes" id="UP000076234"/>
    </source>
</evidence>
<feature type="transmembrane region" description="Helical" evidence="1">
    <location>
        <begin position="85"/>
        <end position="111"/>
    </location>
</feature>
<dbReference type="Proteomes" id="UP000076234">
    <property type="component" value="Chromosome"/>
</dbReference>
<dbReference type="KEGG" id="ster:AOA14_00365"/>
<feature type="transmembrane region" description="Helical" evidence="1">
    <location>
        <begin position="138"/>
        <end position="157"/>
    </location>
</feature>
<reference evidence="3" key="1">
    <citation type="submission" date="2015-11" db="EMBL/GenBank/DDBJ databases">
        <title>Complete genome sequence of a polyethylene glycol-degrading strain Sphingopyxis terrae strain 203-1 (NBRC 15098).</title>
        <authorList>
            <person name="Yoshiyuki O."/>
            <person name="Shouta N."/>
            <person name="Nagata Y."/>
            <person name="Numata M."/>
            <person name="Tsuchikane K."/>
            <person name="Hosoyama A."/>
            <person name="Yamazoe A."/>
            <person name="Tsuda M."/>
            <person name="Fujita N."/>
            <person name="Kawai F."/>
        </authorList>
    </citation>
    <scope>NUCLEOTIDE SEQUENCE [LARGE SCALE GENOMIC DNA]</scope>
    <source>
        <strain evidence="3">203-1</strain>
    </source>
</reference>
<sequence length="223" mass="23591">MSADASHARLAGFLYLGTIGFGVYAEVVARGALIVRGDPAATAQAIFASGSTFRLGMIADLAMLGCYIGVTILLHGIFRKGAPRVSAIAASFSLIGIAMLACDTLLSAMILRLPDLGQPSSSLADWVYLLLRVHGDGYKISLVFFGAYCLLLGWLIWHGRAMPRAIGLLVAAAGACNLVNSLAWLGAPLRAAQLPQYFTLPTLLGELALALWLLAFGIREREA</sequence>
<gene>
    <name evidence="2" type="ORF">AOA14_00365</name>
</gene>
<reference evidence="2 3" key="2">
    <citation type="journal article" date="2016" name="Genome Announc.">
        <title>Complete Genome Sequence of Sphingopyxis terrae Strain 203-1 (NBRC 111660), a Polyethylene Glycol Degrader.</title>
        <authorList>
            <person name="Ohtsubo Y."/>
            <person name="Nonoyama S."/>
            <person name="Nagata Y."/>
            <person name="Numata M."/>
            <person name="Tsuchikane K."/>
            <person name="Hosoyama A."/>
            <person name="Yamazoe A."/>
            <person name="Tsuda M."/>
            <person name="Fujita N."/>
            <person name="Kawai F."/>
        </authorList>
    </citation>
    <scope>NUCLEOTIDE SEQUENCE [LARGE SCALE GENOMIC DNA]</scope>
    <source>
        <strain evidence="2 3">203-1</strain>
    </source>
</reference>
<organism evidence="2 3">
    <name type="scientific">Sphingopyxis terrae subsp. terrae NBRC 15098</name>
    <dbReference type="NCBI Taxonomy" id="1219058"/>
    <lineage>
        <taxon>Bacteria</taxon>
        <taxon>Pseudomonadati</taxon>
        <taxon>Pseudomonadota</taxon>
        <taxon>Alphaproteobacteria</taxon>
        <taxon>Sphingomonadales</taxon>
        <taxon>Sphingomonadaceae</taxon>
        <taxon>Sphingopyxis</taxon>
    </lineage>
</organism>
<feature type="transmembrane region" description="Helical" evidence="1">
    <location>
        <begin position="55"/>
        <end position="78"/>
    </location>
</feature>